<dbReference type="InterPro" id="IPR001251">
    <property type="entry name" value="CRAL-TRIO_dom"/>
</dbReference>
<name>A0A9N8ESX5_9STRA</name>
<gene>
    <name evidence="2" type="ORF">SEMRO_1852_G301740.1</name>
</gene>
<dbReference type="CDD" id="cd00170">
    <property type="entry name" value="SEC14"/>
    <property type="match status" value="1"/>
</dbReference>
<feature type="compositionally biased region" description="Low complexity" evidence="1">
    <location>
        <begin position="37"/>
        <end position="54"/>
    </location>
</feature>
<proteinExistence type="predicted"/>
<evidence type="ECO:0008006" key="4">
    <source>
        <dbReference type="Google" id="ProtNLM"/>
    </source>
</evidence>
<dbReference type="InterPro" id="IPR036865">
    <property type="entry name" value="CRAL-TRIO_dom_sf"/>
</dbReference>
<feature type="compositionally biased region" description="Acidic residues" evidence="1">
    <location>
        <begin position="62"/>
        <end position="85"/>
    </location>
</feature>
<dbReference type="Gene3D" id="3.40.525.10">
    <property type="entry name" value="CRAL-TRIO lipid binding domain"/>
    <property type="match status" value="1"/>
</dbReference>
<dbReference type="Proteomes" id="UP001153069">
    <property type="component" value="Unassembled WGS sequence"/>
</dbReference>
<comment type="caution">
    <text evidence="2">The sequence shown here is derived from an EMBL/GenBank/DDBJ whole genome shotgun (WGS) entry which is preliminary data.</text>
</comment>
<evidence type="ECO:0000313" key="2">
    <source>
        <dbReference type="EMBL" id="CAB9526592.1"/>
    </source>
</evidence>
<feature type="region of interest" description="Disordered" evidence="1">
    <location>
        <begin position="1"/>
        <end position="101"/>
    </location>
</feature>
<reference evidence="2" key="1">
    <citation type="submission" date="2020-06" db="EMBL/GenBank/DDBJ databases">
        <authorList>
            <consortium name="Plant Systems Biology data submission"/>
        </authorList>
    </citation>
    <scope>NUCLEOTIDE SEQUENCE</scope>
    <source>
        <strain evidence="2">D6</strain>
    </source>
</reference>
<dbReference type="SUPFAM" id="SSF52087">
    <property type="entry name" value="CRAL/TRIO domain"/>
    <property type="match status" value="1"/>
</dbReference>
<dbReference type="EMBL" id="CAICTM010001850">
    <property type="protein sequence ID" value="CAB9526592.1"/>
    <property type="molecule type" value="Genomic_DNA"/>
</dbReference>
<protein>
    <recommendedName>
        <fullName evidence="4">CRAL-TRIO domain-containing protein</fullName>
    </recommendedName>
</protein>
<dbReference type="OrthoDB" id="75724at2759"/>
<accession>A0A9N8ESX5</accession>
<organism evidence="2 3">
    <name type="scientific">Seminavis robusta</name>
    <dbReference type="NCBI Taxonomy" id="568900"/>
    <lineage>
        <taxon>Eukaryota</taxon>
        <taxon>Sar</taxon>
        <taxon>Stramenopiles</taxon>
        <taxon>Ochrophyta</taxon>
        <taxon>Bacillariophyta</taxon>
        <taxon>Bacillariophyceae</taxon>
        <taxon>Bacillariophycidae</taxon>
        <taxon>Naviculales</taxon>
        <taxon>Naviculaceae</taxon>
        <taxon>Seminavis</taxon>
    </lineage>
</organism>
<dbReference type="AlphaFoldDB" id="A0A9N8ESX5"/>
<sequence>MQAADQDEDVLRHDDGSNQGRPQVPDGLDRQQEQVMADDANVEAVAAAVNGGPNDENHQENENENDDAHDDSDSSESEEEEDQEDGANRAGPAAVELPVGPSDHRRMQLNNEEHQWALNIKQAIEDEPELDSVSDFWVAQLALIDQGDTAAALERAHKMQGFRQEYGILDTYEHGRHVIHEIMDIFPKLYLSFGFSHRYGTYVLVLDVAKLYAKTLNTRPGAMAAWLSAEYYVYNCMSPDLEAIRTGIVSIVECEGFEWSKHFGLQIMKKFSLELGAVYPFQVKQLLCYHTGLCFTLLMSMVKQYLPATLRSTISVGNICGLGRLDALYFSPGVEFARDMIKTRLEECLDRRYRNEASFSL</sequence>
<evidence type="ECO:0000313" key="3">
    <source>
        <dbReference type="Proteomes" id="UP001153069"/>
    </source>
</evidence>
<evidence type="ECO:0000256" key="1">
    <source>
        <dbReference type="SAM" id="MobiDB-lite"/>
    </source>
</evidence>
<keyword evidence="3" id="KW-1185">Reference proteome</keyword>